<dbReference type="EMBL" id="MG839027">
    <property type="protein sequence ID" value="AUX83379.1"/>
    <property type="molecule type" value="Genomic_DNA"/>
</dbReference>
<protein>
    <submittedName>
        <fullName evidence="1">Uncharacterized protein</fullName>
    </submittedName>
</protein>
<reference evidence="1 2" key="1">
    <citation type="submission" date="2018-01" db="EMBL/GenBank/DDBJ databases">
        <authorList>
            <person name="Jones A.E."/>
            <person name="Sivanathan V."/>
            <person name="Betsko A.J."/>
            <person name="Aull H.G."/>
            <person name="Zack K.M."/>
            <person name="Kukan E.N."/>
            <person name="Garlena R.A."/>
            <person name="Russell D.A."/>
            <person name="Pope W.H."/>
            <person name="Jacobs-Sera D."/>
            <person name="Hatfull G.F."/>
        </authorList>
    </citation>
    <scope>NUCLEOTIDE SEQUENCE [LARGE SCALE GENOMIC DNA]</scope>
</reference>
<keyword evidence="2" id="KW-1185">Reference proteome</keyword>
<sequence length="46" mass="5553">MDIDRAFELVLERIAIQANRRYMEALSRIYQVDIRTVYIWHATGRV</sequence>
<dbReference type="GeneID" id="40099860"/>
<proteinExistence type="predicted"/>
<organism evidence="1 2">
    <name type="scientific">Microbacterium phage Eleri</name>
    <dbReference type="NCBI Taxonomy" id="2079581"/>
    <lineage>
        <taxon>Viruses</taxon>
        <taxon>Duplodnaviria</taxon>
        <taxon>Heunggongvirae</taxon>
        <taxon>Uroviricota</taxon>
        <taxon>Caudoviricetes</taxon>
        <taxon>Elerivirus</taxon>
        <taxon>Elerivirus eleri</taxon>
    </lineage>
</organism>
<evidence type="ECO:0000313" key="1">
    <source>
        <dbReference type="EMBL" id="AUX83379.1"/>
    </source>
</evidence>
<accession>A0A2L0HNU1</accession>
<gene>
    <name evidence="1" type="primary">41</name>
    <name evidence="1" type="ORF">SEA_ELERI_41</name>
</gene>
<name>A0A2L0HNU1_9CAUD</name>
<dbReference type="RefSeq" id="YP_009623079.1">
    <property type="nucleotide sequence ID" value="NC_042109.1"/>
</dbReference>
<evidence type="ECO:0000313" key="2">
    <source>
        <dbReference type="Proteomes" id="UP000241926"/>
    </source>
</evidence>
<dbReference type="OrthoDB" id="38537at10239"/>
<dbReference type="KEGG" id="vg:40099860"/>
<dbReference type="Proteomes" id="UP000241926">
    <property type="component" value="Segment"/>
</dbReference>